<dbReference type="GO" id="GO:0000155">
    <property type="term" value="F:phosphorelay sensor kinase activity"/>
    <property type="evidence" value="ECO:0007669"/>
    <property type="project" value="InterPro"/>
</dbReference>
<dbReference type="KEGG" id="uru:DSM104443_04181"/>
<evidence type="ECO:0000256" key="1">
    <source>
        <dbReference type="ARBA" id="ARBA00000085"/>
    </source>
</evidence>
<keyword evidence="10" id="KW-0535">Nitrogen fixation</keyword>
<evidence type="ECO:0000256" key="5">
    <source>
        <dbReference type="ARBA" id="ARBA00022741"/>
    </source>
</evidence>
<comment type="function">
    <text evidence="11">Member of the two-component regulatory system NtrB/NtrC, which controls expression of the nitrogen-regulated (ntr) genes in response to nitrogen limitation. Under conditions of nitrogen limitation, NtrB autophosphorylates and transfers the phosphoryl group to NtrC. In the presence of nitrogen, acts as a phosphatase that dephosphorylates and inactivates NtrC.</text>
</comment>
<dbReference type="Gene3D" id="1.10.287.130">
    <property type="match status" value="1"/>
</dbReference>
<proteinExistence type="predicted"/>
<evidence type="ECO:0000256" key="8">
    <source>
        <dbReference type="ARBA" id="ARBA00022840"/>
    </source>
</evidence>
<dbReference type="InterPro" id="IPR003594">
    <property type="entry name" value="HATPase_dom"/>
</dbReference>
<keyword evidence="7" id="KW-0378">Hydrolase</keyword>
<dbReference type="SUPFAM" id="SSF55874">
    <property type="entry name" value="ATPase domain of HSP90 chaperone/DNA topoisomerase II/histidine kinase"/>
    <property type="match status" value="1"/>
</dbReference>
<evidence type="ECO:0000256" key="9">
    <source>
        <dbReference type="ARBA" id="ARBA00023012"/>
    </source>
</evidence>
<accession>A0A6M4H590</accession>
<name>A0A6M4H590_9PROT</name>
<dbReference type="EMBL" id="CP053069">
    <property type="protein sequence ID" value="QJR13087.1"/>
    <property type="molecule type" value="Genomic_DNA"/>
</dbReference>
<evidence type="ECO:0000313" key="16">
    <source>
        <dbReference type="EMBL" id="QJR13087.1"/>
    </source>
</evidence>
<dbReference type="PANTHER" id="PTHR43065:SF16">
    <property type="entry name" value="SENSORY HISTIDINE KINASE_PHOSPHATASE NTRB"/>
    <property type="match status" value="1"/>
</dbReference>
<organism evidence="16 17">
    <name type="scientific">Usitatibacter rugosus</name>
    <dbReference type="NCBI Taxonomy" id="2732067"/>
    <lineage>
        <taxon>Bacteria</taxon>
        <taxon>Pseudomonadati</taxon>
        <taxon>Pseudomonadota</taxon>
        <taxon>Betaproteobacteria</taxon>
        <taxon>Nitrosomonadales</taxon>
        <taxon>Usitatibacteraceae</taxon>
        <taxon>Usitatibacter</taxon>
    </lineage>
</organism>
<keyword evidence="9" id="KW-0902">Two-component regulatory system</keyword>
<keyword evidence="8" id="KW-0067">ATP-binding</keyword>
<evidence type="ECO:0000256" key="2">
    <source>
        <dbReference type="ARBA" id="ARBA00012438"/>
    </source>
</evidence>
<dbReference type="SMART" id="SM00388">
    <property type="entry name" value="HisKA"/>
    <property type="match status" value="1"/>
</dbReference>
<dbReference type="RefSeq" id="WP_171095858.1">
    <property type="nucleotide sequence ID" value="NZ_CP053069.1"/>
</dbReference>
<dbReference type="GO" id="GO:0006355">
    <property type="term" value="P:regulation of DNA-templated transcription"/>
    <property type="evidence" value="ECO:0007669"/>
    <property type="project" value="InterPro"/>
</dbReference>
<keyword evidence="6 16" id="KW-0418">Kinase</keyword>
<dbReference type="InterPro" id="IPR035965">
    <property type="entry name" value="PAS-like_dom_sf"/>
</dbReference>
<dbReference type="Gene3D" id="3.30.565.10">
    <property type="entry name" value="Histidine kinase-like ATPase, C-terminal domain"/>
    <property type="match status" value="1"/>
</dbReference>
<dbReference type="AlphaFoldDB" id="A0A6M4H590"/>
<evidence type="ECO:0000256" key="7">
    <source>
        <dbReference type="ARBA" id="ARBA00022801"/>
    </source>
</evidence>
<evidence type="ECO:0000259" key="15">
    <source>
        <dbReference type="PROSITE" id="PS50109"/>
    </source>
</evidence>
<feature type="domain" description="Histidine kinase" evidence="15">
    <location>
        <begin position="132"/>
        <end position="344"/>
    </location>
</feature>
<keyword evidence="17" id="KW-1185">Reference proteome</keyword>
<evidence type="ECO:0000313" key="17">
    <source>
        <dbReference type="Proteomes" id="UP000501534"/>
    </source>
</evidence>
<keyword evidence="3" id="KW-0597">Phosphoprotein</keyword>
<dbReference type="InterPro" id="IPR036890">
    <property type="entry name" value="HATPase_C_sf"/>
</dbReference>
<evidence type="ECO:0000256" key="11">
    <source>
        <dbReference type="ARBA" id="ARBA00037696"/>
    </source>
</evidence>
<sequence length="353" mass="38803">MSVLSGLELLSAAVLLLDDELHVTYANPAAETLLAHGRKHLLGAGIDKVLPGNDAFVGRLQQSLESEAGFNDNDLVLDVAGEAVHLHCVISPTEAGDGVLLLEFRELEQQLKIAREARILEQQQANRELLRNLAHEIKNPLGGIRGAAQLLERELSDPELREFTQVIVKEADRLQSLMNRLLTPNRLPRIEPVNIHEVTERVRAVLLAEFPEGLSIRRDYDTSLPDLVGDKESLIQAVLNVARNAAQATSGKGEIAIITRIERQVTVARRRHRLAIAVTIEDDGPGVPPELAELIFYPMVSGREGGTGLGLSLAQSFVGRHQGMIEYESVPGRTRFTLLLPVRAREAAIAEFR</sequence>
<dbReference type="SUPFAM" id="SSF55785">
    <property type="entry name" value="PYP-like sensor domain (PAS domain)"/>
    <property type="match status" value="1"/>
</dbReference>
<dbReference type="CDD" id="cd00082">
    <property type="entry name" value="HisKA"/>
    <property type="match status" value="1"/>
</dbReference>
<evidence type="ECO:0000256" key="6">
    <source>
        <dbReference type="ARBA" id="ARBA00022777"/>
    </source>
</evidence>
<dbReference type="NCBIfam" id="NF008293">
    <property type="entry name" value="PRK11073.1"/>
    <property type="match status" value="1"/>
</dbReference>
<evidence type="ECO:0000256" key="12">
    <source>
        <dbReference type="ARBA" id="ARBA00039567"/>
    </source>
</evidence>
<keyword evidence="5" id="KW-0547">Nucleotide-binding</keyword>
<dbReference type="Gene3D" id="3.30.450.20">
    <property type="entry name" value="PAS domain"/>
    <property type="match status" value="1"/>
</dbReference>
<reference evidence="16 17" key="1">
    <citation type="submission" date="2020-04" db="EMBL/GenBank/DDBJ databases">
        <title>Usitatibacter rugosus gen. nov., sp. nov. and Usitatibacter palustris sp. nov., novel members of Usitatibacteraceae fam. nov. within the order Nitrosomonadales isolated from soil.</title>
        <authorList>
            <person name="Huber K.J."/>
            <person name="Neumann-Schaal M."/>
            <person name="Geppert A."/>
            <person name="Luckner M."/>
            <person name="Wanner G."/>
            <person name="Overmann J."/>
        </authorList>
    </citation>
    <scope>NUCLEOTIDE SEQUENCE [LARGE SCALE GENOMIC DNA]</scope>
    <source>
        <strain evidence="16 17">0125_3</strain>
    </source>
</reference>
<dbReference type="InterPro" id="IPR003661">
    <property type="entry name" value="HisK_dim/P_dom"/>
</dbReference>
<dbReference type="PRINTS" id="PR00344">
    <property type="entry name" value="BCTRLSENSOR"/>
</dbReference>
<dbReference type="GO" id="GO:0005524">
    <property type="term" value="F:ATP binding"/>
    <property type="evidence" value="ECO:0007669"/>
    <property type="project" value="UniProtKB-KW"/>
</dbReference>
<dbReference type="GO" id="GO:0016787">
    <property type="term" value="F:hydrolase activity"/>
    <property type="evidence" value="ECO:0007669"/>
    <property type="project" value="UniProtKB-KW"/>
</dbReference>
<evidence type="ECO:0000256" key="10">
    <source>
        <dbReference type="ARBA" id="ARBA00023231"/>
    </source>
</evidence>
<dbReference type="PANTHER" id="PTHR43065">
    <property type="entry name" value="SENSOR HISTIDINE KINASE"/>
    <property type="match status" value="1"/>
</dbReference>
<dbReference type="EC" id="2.7.13.3" evidence="2"/>
<dbReference type="Pfam" id="PF02518">
    <property type="entry name" value="HATPase_c"/>
    <property type="match status" value="1"/>
</dbReference>
<evidence type="ECO:0000256" key="13">
    <source>
        <dbReference type="ARBA" id="ARBA00042313"/>
    </source>
</evidence>
<dbReference type="Pfam" id="PF00989">
    <property type="entry name" value="PAS"/>
    <property type="match status" value="1"/>
</dbReference>
<dbReference type="CDD" id="cd00130">
    <property type="entry name" value="PAS"/>
    <property type="match status" value="1"/>
</dbReference>
<dbReference type="InterPro" id="IPR005467">
    <property type="entry name" value="His_kinase_dom"/>
</dbReference>
<dbReference type="Pfam" id="PF00512">
    <property type="entry name" value="HisKA"/>
    <property type="match status" value="1"/>
</dbReference>
<dbReference type="InterPro" id="IPR036097">
    <property type="entry name" value="HisK_dim/P_sf"/>
</dbReference>
<dbReference type="SUPFAM" id="SSF47384">
    <property type="entry name" value="Homodimeric domain of signal transducing histidine kinase"/>
    <property type="match status" value="1"/>
</dbReference>
<dbReference type="InterPro" id="IPR013767">
    <property type="entry name" value="PAS_fold"/>
</dbReference>
<keyword evidence="4 16" id="KW-0808">Transferase</keyword>
<dbReference type="SMART" id="SM00387">
    <property type="entry name" value="HATPase_c"/>
    <property type="match status" value="1"/>
</dbReference>
<dbReference type="InterPro" id="IPR000014">
    <property type="entry name" value="PAS"/>
</dbReference>
<dbReference type="InterPro" id="IPR004358">
    <property type="entry name" value="Sig_transdc_His_kin-like_C"/>
</dbReference>
<dbReference type="PROSITE" id="PS50109">
    <property type="entry name" value="HIS_KIN"/>
    <property type="match status" value="1"/>
</dbReference>
<gene>
    <name evidence="16" type="primary">glnL</name>
    <name evidence="16" type="ORF">DSM104443_04181</name>
</gene>
<evidence type="ECO:0000256" key="3">
    <source>
        <dbReference type="ARBA" id="ARBA00022553"/>
    </source>
</evidence>
<comment type="catalytic activity">
    <reaction evidence="1">
        <text>ATP + protein L-histidine = ADP + protein N-phospho-L-histidine.</text>
        <dbReference type="EC" id="2.7.13.3"/>
    </reaction>
</comment>
<protein>
    <recommendedName>
        <fullName evidence="12">Sensory histidine kinase/phosphatase NtrB</fullName>
        <ecNumber evidence="2">2.7.13.3</ecNumber>
    </recommendedName>
    <alternativeName>
        <fullName evidence="13">Nitrogen regulation protein NR(II)</fullName>
    </alternativeName>
    <alternativeName>
        <fullName evidence="14">Nitrogen regulator II</fullName>
    </alternativeName>
</protein>
<evidence type="ECO:0000256" key="4">
    <source>
        <dbReference type="ARBA" id="ARBA00022679"/>
    </source>
</evidence>
<evidence type="ECO:0000256" key="14">
    <source>
        <dbReference type="ARBA" id="ARBA00043094"/>
    </source>
</evidence>
<dbReference type="Proteomes" id="UP000501534">
    <property type="component" value="Chromosome"/>
</dbReference>